<protein>
    <submittedName>
        <fullName evidence="1">Uncharacterized protein</fullName>
    </submittedName>
</protein>
<reference evidence="1 2" key="1">
    <citation type="submission" date="2023-12" db="EMBL/GenBank/DDBJ databases">
        <title>the genome sequence of Hyalangium sp. s54d21.</title>
        <authorList>
            <person name="Zhang X."/>
        </authorList>
    </citation>
    <scope>NUCLEOTIDE SEQUENCE [LARGE SCALE GENOMIC DNA]</scope>
    <source>
        <strain evidence="2">s54d21</strain>
    </source>
</reference>
<dbReference type="Proteomes" id="UP001291309">
    <property type="component" value="Unassembled WGS sequence"/>
</dbReference>
<name>A0ABU5H0Z8_9BACT</name>
<sequence>MASDEPSYLKAAFLNIYNLSMLGGALTASALTGEYVLGAVALGVEALWLLFGPDLRPFQRAVREGHRKEQEAADRERVDKMLKELPQQDWQRAKALDELRRDIERDMANNPSFQAILLQTELDKLRHLHQSFVALALACNRAESYMAAVDPRQLKREMEAQTQLEKTLKDPAAQAIARKNLQVLAKREETIQEIQNFLMRARGQMNLIENSVRLLRDQALTMASPGQLGEQLDDLLTGVDAIQATAKDHADVLGSSVMEPLAEVVHPAPVAEGAHAPAKRGRNRS</sequence>
<organism evidence="1 2">
    <name type="scientific">Hyalangium rubrum</name>
    <dbReference type="NCBI Taxonomy" id="3103134"/>
    <lineage>
        <taxon>Bacteria</taxon>
        <taxon>Pseudomonadati</taxon>
        <taxon>Myxococcota</taxon>
        <taxon>Myxococcia</taxon>
        <taxon>Myxococcales</taxon>
        <taxon>Cystobacterineae</taxon>
        <taxon>Archangiaceae</taxon>
        <taxon>Hyalangium</taxon>
    </lineage>
</organism>
<gene>
    <name evidence="1" type="ORF">SYV04_11985</name>
</gene>
<keyword evidence="2" id="KW-1185">Reference proteome</keyword>
<proteinExistence type="predicted"/>
<evidence type="ECO:0000313" key="2">
    <source>
        <dbReference type="Proteomes" id="UP001291309"/>
    </source>
</evidence>
<comment type="caution">
    <text evidence="1">The sequence shown here is derived from an EMBL/GenBank/DDBJ whole genome shotgun (WGS) entry which is preliminary data.</text>
</comment>
<evidence type="ECO:0000313" key="1">
    <source>
        <dbReference type="EMBL" id="MDY7227119.1"/>
    </source>
</evidence>
<dbReference type="EMBL" id="JAXIVS010000003">
    <property type="protein sequence ID" value="MDY7227119.1"/>
    <property type="molecule type" value="Genomic_DNA"/>
</dbReference>
<dbReference type="RefSeq" id="WP_321545834.1">
    <property type="nucleotide sequence ID" value="NZ_JAXIVS010000003.1"/>
</dbReference>
<accession>A0ABU5H0Z8</accession>